<feature type="region of interest" description="Disordered" evidence="1">
    <location>
        <begin position="332"/>
        <end position="356"/>
    </location>
</feature>
<dbReference type="EMBL" id="CAXAMN010027504">
    <property type="protein sequence ID" value="CAK9111090.1"/>
    <property type="molecule type" value="Genomic_DNA"/>
</dbReference>
<protein>
    <recommendedName>
        <fullName evidence="4">Reverse transcriptase domain-containing protein</fullName>
    </recommendedName>
</protein>
<gene>
    <name evidence="2" type="ORF">CCMP2556_LOCUS51599</name>
</gene>
<evidence type="ECO:0000313" key="3">
    <source>
        <dbReference type="Proteomes" id="UP001642484"/>
    </source>
</evidence>
<organism evidence="2 3">
    <name type="scientific">Durusdinium trenchii</name>
    <dbReference type="NCBI Taxonomy" id="1381693"/>
    <lineage>
        <taxon>Eukaryota</taxon>
        <taxon>Sar</taxon>
        <taxon>Alveolata</taxon>
        <taxon>Dinophyceae</taxon>
        <taxon>Suessiales</taxon>
        <taxon>Symbiodiniaceae</taxon>
        <taxon>Durusdinium</taxon>
    </lineage>
</organism>
<proteinExistence type="predicted"/>
<dbReference type="Proteomes" id="UP001642484">
    <property type="component" value="Unassembled WGS sequence"/>
</dbReference>
<dbReference type="InterPro" id="IPR052055">
    <property type="entry name" value="Hepadnavirus_pol/RT"/>
</dbReference>
<evidence type="ECO:0000313" key="2">
    <source>
        <dbReference type="EMBL" id="CAK9111090.1"/>
    </source>
</evidence>
<dbReference type="PANTHER" id="PTHR33050">
    <property type="entry name" value="REVERSE TRANSCRIPTASE DOMAIN-CONTAINING PROTEIN"/>
    <property type="match status" value="1"/>
</dbReference>
<accession>A0ABP0SFR1</accession>
<comment type="caution">
    <text evidence="2">The sequence shown here is derived from an EMBL/GenBank/DDBJ whole genome shotgun (WGS) entry which is preliminary data.</text>
</comment>
<reference evidence="2 3" key="1">
    <citation type="submission" date="2024-02" db="EMBL/GenBank/DDBJ databases">
        <authorList>
            <person name="Chen Y."/>
            <person name="Shah S."/>
            <person name="Dougan E. K."/>
            <person name="Thang M."/>
            <person name="Chan C."/>
        </authorList>
    </citation>
    <scope>NUCLEOTIDE SEQUENCE [LARGE SCALE GENOMIC DNA]</scope>
</reference>
<dbReference type="PANTHER" id="PTHR33050:SF7">
    <property type="entry name" value="RIBONUCLEASE H"/>
    <property type="match status" value="1"/>
</dbReference>
<sequence>MPRIVLTEEEGNKALDAAGTDLKYLFSRHEVSVDNQKLFYHHGVTTLEKLSNFAKDREDLTAVLKQHWELDSERTLDERVQIAAIVCAFGNAKTRSQRAAEVDAEYDSLQWSRPVVAGEWAAMRSALEKRYGYLEDKIYPAKEYVEKKLAEVESGEYRAEELTEIVSKEESEPETVVPIWDSKGRLAMKKGSTKVQEPANAEELRKRLTVWKNAMVMISLKHSNRRELQGAWEETVEQYKDYLLGDYVYGLSAKDAEGQTFAAPPWKLVIAYEKAIRKQAVKITNTEGKPLTVALKTAWKDATVKERNFTTWTAEALLTSFVKEWSGGGEALLDGNGSRKRRAEEDLGPPKKVRREEVEVDPMNPPFAGGDGPPRACRWKGLDTPFHDGGGLASPGRWHPSKRRRPEGEEWSSLGHGILLEAVRVLGSVNEVEKEAFRMARGGDSFRLVRDEAFLARVRGALATRLNLVVQLEPEPGQPFFLDLLKGVLQRAGDPDYDFLEQAKTGLPLGVLNKLPRAPEIFEEQQKWNLEGEDWGLAVWQKSNYISAEEHERFLVEHLEQEVAEGLMVKMSEEDFIRKFGDNRAVAALAVLVEDEITGKRRVIHDGTHGVMVNHKIRCQDKVRMPGPREKRVLLEGYEEERAVVLSLVGDFAKAHRRFKYMEEEQGFLACKASTHSKVVYVNQVGTFGIASTPYWWARLSAALMRAVYWILGEAFPNDMLLYADDLEVLAVGRVGRIGGVLAYATMAAFGAPFKWAKQRGGLVTEWIGLTTDYSAYAMGLSQRRTEWLVGWIASLRERKEVSSREFSAGLGRLGFSALALPWEKPLLGPLYAWAAAIQSNRGTMTIPWAIQFILDWISQRLQSGGRLEEVRKPKETGRAPVRIWTDAKATEQEAWIGGWLEESSCSRECRWFSLKVTEVSAPWLYYRGRNPKRVIAALELLATLVALKLWLREAGDSAEVLAEAFTDNRGNSFILKKGLSTKYPITLLVIEVAETLRRLDAYASLTWVRRDGNVLADALTNEDYSAFDPSRRETVVEGELRWYVMGSLIQRSEQLFDEIKRHKEMKREAKTATGQSKRKAKKFFDKWKS</sequence>
<feature type="compositionally biased region" description="Basic and acidic residues" evidence="1">
    <location>
        <begin position="342"/>
        <end position="356"/>
    </location>
</feature>
<feature type="region of interest" description="Disordered" evidence="1">
    <location>
        <begin position="1067"/>
        <end position="1090"/>
    </location>
</feature>
<feature type="region of interest" description="Disordered" evidence="1">
    <location>
        <begin position="389"/>
        <end position="410"/>
    </location>
</feature>
<name>A0ABP0SFR1_9DINO</name>
<keyword evidence="3" id="KW-1185">Reference proteome</keyword>
<evidence type="ECO:0008006" key="4">
    <source>
        <dbReference type="Google" id="ProtNLM"/>
    </source>
</evidence>
<evidence type="ECO:0000256" key="1">
    <source>
        <dbReference type="SAM" id="MobiDB-lite"/>
    </source>
</evidence>